<dbReference type="EMBL" id="JACORU010000003">
    <property type="protein sequence ID" value="MBC5765007.1"/>
    <property type="molecule type" value="Genomic_DNA"/>
</dbReference>
<keyword evidence="1" id="KW-0677">Repeat</keyword>
<feature type="repeat" description="TPR" evidence="3">
    <location>
        <begin position="41"/>
        <end position="74"/>
    </location>
</feature>
<dbReference type="SUPFAM" id="SSF53756">
    <property type="entry name" value="UDP-Glycosyltransferase/glycogen phosphorylase"/>
    <property type="match status" value="1"/>
</dbReference>
<proteinExistence type="predicted"/>
<feature type="repeat" description="TPR" evidence="3">
    <location>
        <begin position="109"/>
        <end position="142"/>
    </location>
</feature>
<dbReference type="Gene3D" id="3.40.50.2000">
    <property type="entry name" value="Glycogen Phosphorylase B"/>
    <property type="match status" value="1"/>
</dbReference>
<dbReference type="PANTHER" id="PTHR44943">
    <property type="entry name" value="CELLULOSE SYNTHASE OPERON PROTEIN C"/>
    <property type="match status" value="1"/>
</dbReference>
<dbReference type="Proteomes" id="UP000596827">
    <property type="component" value="Unassembled WGS sequence"/>
</dbReference>
<keyword evidence="5" id="KW-1185">Reference proteome</keyword>
<evidence type="ECO:0000256" key="2">
    <source>
        <dbReference type="ARBA" id="ARBA00022803"/>
    </source>
</evidence>
<dbReference type="SUPFAM" id="SSF48452">
    <property type="entry name" value="TPR-like"/>
    <property type="match status" value="1"/>
</dbReference>
<dbReference type="Gene3D" id="1.25.40.10">
    <property type="entry name" value="Tetratricopeptide repeat domain"/>
    <property type="match status" value="3"/>
</dbReference>
<dbReference type="Pfam" id="PF00515">
    <property type="entry name" value="TPR_1"/>
    <property type="match status" value="1"/>
</dbReference>
<feature type="repeat" description="TPR" evidence="3">
    <location>
        <begin position="280"/>
        <end position="313"/>
    </location>
</feature>
<reference evidence="4" key="1">
    <citation type="submission" date="2020-08" db="EMBL/GenBank/DDBJ databases">
        <title>Ramlibacter sp. GTP1 16S ribosomal RNA gene genome sequencing and assembly.</title>
        <authorList>
            <person name="Kang M."/>
        </authorList>
    </citation>
    <scope>NUCLEOTIDE SEQUENCE</scope>
    <source>
        <strain evidence="4">GTP1</strain>
    </source>
</reference>
<organism evidence="4 5">
    <name type="scientific">Ramlibacter albus</name>
    <dbReference type="NCBI Taxonomy" id="2079448"/>
    <lineage>
        <taxon>Bacteria</taxon>
        <taxon>Pseudomonadati</taxon>
        <taxon>Pseudomonadota</taxon>
        <taxon>Betaproteobacteria</taxon>
        <taxon>Burkholderiales</taxon>
        <taxon>Comamonadaceae</taxon>
        <taxon>Ramlibacter</taxon>
    </lineage>
</organism>
<accession>A0A923S5B6</accession>
<gene>
    <name evidence="4" type="ORF">H8R02_11125</name>
</gene>
<dbReference type="Pfam" id="PF13432">
    <property type="entry name" value="TPR_16"/>
    <property type="match status" value="3"/>
</dbReference>
<dbReference type="Pfam" id="PF13414">
    <property type="entry name" value="TPR_11"/>
    <property type="match status" value="1"/>
</dbReference>
<protein>
    <submittedName>
        <fullName evidence="4">Tetratricopeptide repeat protein</fullName>
    </submittedName>
</protein>
<dbReference type="PANTHER" id="PTHR44943:SF8">
    <property type="entry name" value="TPR REPEAT-CONTAINING PROTEIN MJ0263"/>
    <property type="match status" value="1"/>
</dbReference>
<dbReference type="InterPro" id="IPR051685">
    <property type="entry name" value="Ycf3/AcsC/BcsC/TPR_MFPF"/>
</dbReference>
<dbReference type="RefSeq" id="WP_187081461.1">
    <property type="nucleotide sequence ID" value="NZ_JACORU010000003.1"/>
</dbReference>
<keyword evidence="2 3" id="KW-0802">TPR repeat</keyword>
<dbReference type="SMART" id="SM00028">
    <property type="entry name" value="TPR"/>
    <property type="match status" value="9"/>
</dbReference>
<dbReference type="InterPro" id="IPR011990">
    <property type="entry name" value="TPR-like_helical_dom_sf"/>
</dbReference>
<dbReference type="AlphaFoldDB" id="A0A923S5B6"/>
<evidence type="ECO:0000256" key="3">
    <source>
        <dbReference type="PROSITE-ProRule" id="PRU00339"/>
    </source>
</evidence>
<feature type="repeat" description="TPR" evidence="3">
    <location>
        <begin position="177"/>
        <end position="210"/>
    </location>
</feature>
<dbReference type="InterPro" id="IPR019734">
    <property type="entry name" value="TPR_rpt"/>
</dbReference>
<sequence length="622" mass="66838">MARAADAPGLLALAMMSAERGDMAAAVQLLQQARSADPRHPEVLFRLGLALRSRGDEAAALGCFDELLQVAPGNPAALNARGLSLKALGRNDEALAAFDEAVARAPAFAEALNNRGVLLRALGRHEEALAAFEAAVRARPGASEIHNNLGWTLHLLGRGEEALAACRRALELRPGDPQVLSNVGATLAGLRRNEEAVAAYEKALAADPRAWQTWMNLGAALNELRRGDDALAAFARAEALAPGEPSIAINRGGTLLDIGRPEEALDDFRAAAGAGGAPDAKLEMNLGNAWREMQQPQQAMAHYERALALAPDDADVHFNAALALLADGDYERGWREFEWRFRASRLAHPNVELAAPRWRGEPLAGRTLLLHAEQGLGDTIMLCRYAQLAVQRGARVVLAVQKPLVELLRHSFDGVAHVVAVGGELPQADFWCPLMSAPLAFGTALGAVQGEPYLQADPARVVRWRAEVPQGRLNVGLAWSGNPAFAADRRRSIGLARLLPALPDGPRYWCLQKDVSPQDEQLLAADGRVARFSECGFADTAAQAMLMDVVVASDTSIPHLTAALGRPTWLLLAHSADWRWLVAREDSPWYAGARLLRQAAPGDWDSVLARVAAGLRERMAQA</sequence>
<evidence type="ECO:0000256" key="1">
    <source>
        <dbReference type="ARBA" id="ARBA00022737"/>
    </source>
</evidence>
<name>A0A923S5B6_9BURK</name>
<comment type="caution">
    <text evidence="4">The sequence shown here is derived from an EMBL/GenBank/DDBJ whole genome shotgun (WGS) entry which is preliminary data.</text>
</comment>
<evidence type="ECO:0000313" key="5">
    <source>
        <dbReference type="Proteomes" id="UP000596827"/>
    </source>
</evidence>
<feature type="repeat" description="TPR" evidence="3">
    <location>
        <begin position="143"/>
        <end position="176"/>
    </location>
</feature>
<feature type="repeat" description="TPR" evidence="3">
    <location>
        <begin position="211"/>
        <end position="244"/>
    </location>
</feature>
<dbReference type="PROSITE" id="PS50293">
    <property type="entry name" value="TPR_REGION"/>
    <property type="match status" value="1"/>
</dbReference>
<dbReference type="PROSITE" id="PS50005">
    <property type="entry name" value="TPR"/>
    <property type="match status" value="6"/>
</dbReference>
<evidence type="ECO:0000313" key="4">
    <source>
        <dbReference type="EMBL" id="MBC5765007.1"/>
    </source>
</evidence>